<dbReference type="EMBL" id="QPEX01000011">
    <property type="protein sequence ID" value="RCS52821.1"/>
    <property type="molecule type" value="Genomic_DNA"/>
</dbReference>
<dbReference type="Pfam" id="PF08534">
    <property type="entry name" value="Redoxin"/>
    <property type="match status" value="1"/>
</dbReference>
<evidence type="ECO:0000256" key="2">
    <source>
        <dbReference type="ARBA" id="ARBA00022748"/>
    </source>
</evidence>
<accession>A0A368KVR0</accession>
<dbReference type="CDD" id="cd02966">
    <property type="entry name" value="TlpA_like_family"/>
    <property type="match status" value="1"/>
</dbReference>
<evidence type="ECO:0000259" key="6">
    <source>
        <dbReference type="PROSITE" id="PS51352"/>
    </source>
</evidence>
<organism evidence="7 8">
    <name type="scientific">Bremerella cremea</name>
    <dbReference type="NCBI Taxonomy" id="1031537"/>
    <lineage>
        <taxon>Bacteria</taxon>
        <taxon>Pseudomonadati</taxon>
        <taxon>Planctomycetota</taxon>
        <taxon>Planctomycetia</taxon>
        <taxon>Pirellulales</taxon>
        <taxon>Pirellulaceae</taxon>
        <taxon>Bremerella</taxon>
    </lineage>
</organism>
<dbReference type="PANTHER" id="PTHR42852:SF6">
    <property type="entry name" value="THIOL:DISULFIDE INTERCHANGE PROTEIN DSBE"/>
    <property type="match status" value="1"/>
</dbReference>
<sequence length="395" mass="43667">MTRVSIATLMLLVTLGCAAEVRSEDDAKKPAAAAQPAQQAPAKATSALVGADDLKSFQADNSDLNKLVDFARKNLQAIDAVIEEAPDQAKVQVEAMRKALDELKIKGNQDAENIVGQIREALDLFSERIKLQRHSLEELKADVAKAPDDIDRIKRYTLKLMTGLSQSMDDDVNKIETTLKTEGKFIATTSEKATDSEAKLALKRAELILRSMESNVERLKSYEAVVGKPMLPIKADAWVNGKPLTTEELKGKVVLFDFWAIWCGPCIASFPHLVELEKKYGDEGFQVIGITQYYGFNWPEGADQPGQTEDGKVNAKEEQTALTKLTKRYELNYPTAVLEDSDEFYQYYAVSAIPHMVLVGRDGKVQKVSAGMSESVAKKLDEKIQELLKEPAPAK</sequence>
<dbReference type="RefSeq" id="WP_114368245.1">
    <property type="nucleotide sequence ID" value="NZ_QPEX01000011.1"/>
</dbReference>
<dbReference type="InterPro" id="IPR036249">
    <property type="entry name" value="Thioredoxin-like_sf"/>
</dbReference>
<proteinExistence type="predicted"/>
<dbReference type="PROSITE" id="PS51352">
    <property type="entry name" value="THIOREDOXIN_2"/>
    <property type="match status" value="1"/>
</dbReference>
<dbReference type="InterPro" id="IPR013740">
    <property type="entry name" value="Redoxin"/>
</dbReference>
<comment type="subcellular location">
    <subcellularLocation>
        <location evidence="1">Cell envelope</location>
    </subcellularLocation>
</comment>
<gene>
    <name evidence="7" type="ORF">DTL42_08275</name>
</gene>
<evidence type="ECO:0000256" key="5">
    <source>
        <dbReference type="SAM" id="SignalP"/>
    </source>
</evidence>
<protein>
    <submittedName>
        <fullName evidence="7">TlpA family protein disulfide reductase</fullName>
    </submittedName>
</protein>
<dbReference type="PROSITE" id="PS51257">
    <property type="entry name" value="PROKAR_LIPOPROTEIN"/>
    <property type="match status" value="1"/>
</dbReference>
<keyword evidence="4" id="KW-0676">Redox-active center</keyword>
<dbReference type="PANTHER" id="PTHR42852">
    <property type="entry name" value="THIOL:DISULFIDE INTERCHANGE PROTEIN DSBE"/>
    <property type="match status" value="1"/>
</dbReference>
<feature type="chain" id="PRO_5016670357" evidence="5">
    <location>
        <begin position="20"/>
        <end position="395"/>
    </location>
</feature>
<dbReference type="InterPro" id="IPR013766">
    <property type="entry name" value="Thioredoxin_domain"/>
</dbReference>
<dbReference type="GO" id="GO:0017004">
    <property type="term" value="P:cytochrome complex assembly"/>
    <property type="evidence" value="ECO:0007669"/>
    <property type="project" value="UniProtKB-KW"/>
</dbReference>
<evidence type="ECO:0000256" key="3">
    <source>
        <dbReference type="ARBA" id="ARBA00023157"/>
    </source>
</evidence>
<reference evidence="7 8" key="1">
    <citation type="submission" date="2018-07" db="EMBL/GenBank/DDBJ databases">
        <title>Comparative genomes isolates from brazilian mangrove.</title>
        <authorList>
            <person name="De Araujo J.E."/>
            <person name="Taketani R.G."/>
            <person name="Silva M.C.P."/>
            <person name="Lourenco M.V."/>
            <person name="Oliveira V.M."/>
            <person name="Andreote F.D."/>
        </authorList>
    </citation>
    <scope>NUCLEOTIDE SEQUENCE [LARGE SCALE GENOMIC DNA]</scope>
    <source>
        <strain evidence="7 8">HEX PRIS-MGV</strain>
    </source>
</reference>
<dbReference type="InterPro" id="IPR050553">
    <property type="entry name" value="Thioredoxin_ResA/DsbE_sf"/>
</dbReference>
<keyword evidence="5" id="KW-0732">Signal</keyword>
<feature type="domain" description="Thioredoxin" evidence="6">
    <location>
        <begin position="224"/>
        <end position="389"/>
    </location>
</feature>
<evidence type="ECO:0000313" key="8">
    <source>
        <dbReference type="Proteomes" id="UP000253562"/>
    </source>
</evidence>
<dbReference type="Proteomes" id="UP000253562">
    <property type="component" value="Unassembled WGS sequence"/>
</dbReference>
<dbReference type="Gene3D" id="3.40.30.10">
    <property type="entry name" value="Glutaredoxin"/>
    <property type="match status" value="1"/>
</dbReference>
<dbReference type="GO" id="GO:0030313">
    <property type="term" value="C:cell envelope"/>
    <property type="evidence" value="ECO:0007669"/>
    <property type="project" value="UniProtKB-SubCell"/>
</dbReference>
<evidence type="ECO:0000313" key="7">
    <source>
        <dbReference type="EMBL" id="RCS52821.1"/>
    </source>
</evidence>
<dbReference type="SUPFAM" id="SSF52833">
    <property type="entry name" value="Thioredoxin-like"/>
    <property type="match status" value="1"/>
</dbReference>
<name>A0A368KVR0_9BACT</name>
<keyword evidence="3" id="KW-1015">Disulfide bond</keyword>
<dbReference type="GO" id="GO:0016491">
    <property type="term" value="F:oxidoreductase activity"/>
    <property type="evidence" value="ECO:0007669"/>
    <property type="project" value="InterPro"/>
</dbReference>
<comment type="caution">
    <text evidence="7">The sequence shown here is derived from an EMBL/GenBank/DDBJ whole genome shotgun (WGS) entry which is preliminary data.</text>
</comment>
<evidence type="ECO:0000256" key="4">
    <source>
        <dbReference type="ARBA" id="ARBA00023284"/>
    </source>
</evidence>
<dbReference type="AlphaFoldDB" id="A0A368KVR0"/>
<evidence type="ECO:0000256" key="1">
    <source>
        <dbReference type="ARBA" id="ARBA00004196"/>
    </source>
</evidence>
<keyword evidence="2" id="KW-0201">Cytochrome c-type biogenesis</keyword>
<feature type="signal peptide" evidence="5">
    <location>
        <begin position="1"/>
        <end position="19"/>
    </location>
</feature>
<dbReference type="OrthoDB" id="288837at2"/>